<dbReference type="EMBL" id="NJBO01000007">
    <property type="protein sequence ID" value="TKJ42956.1"/>
    <property type="molecule type" value="Genomic_DNA"/>
</dbReference>
<dbReference type="Proteomes" id="UP000317778">
    <property type="component" value="Unassembled WGS sequence"/>
</dbReference>
<dbReference type="AlphaFoldDB" id="A0A532V6Y9"/>
<comment type="caution">
    <text evidence="1">The sequence shown here is derived from an EMBL/GenBank/DDBJ whole genome shotgun (WGS) entry which is preliminary data.</text>
</comment>
<evidence type="ECO:0000313" key="2">
    <source>
        <dbReference type="Proteomes" id="UP000317778"/>
    </source>
</evidence>
<protein>
    <submittedName>
        <fullName evidence="1">Uncharacterized protein</fullName>
    </submittedName>
</protein>
<proteinExistence type="predicted"/>
<reference evidence="1 2" key="1">
    <citation type="submission" date="2017-06" db="EMBL/GenBank/DDBJ databases">
        <title>Novel microbial phyla capable of carbon fixation and sulfur reduction in deep-sea sediments.</title>
        <authorList>
            <person name="Huang J."/>
            <person name="Baker B."/>
            <person name="Wang Y."/>
        </authorList>
    </citation>
    <scope>NUCLEOTIDE SEQUENCE [LARGE SCALE GENOMIC DNA]</scope>
    <source>
        <strain evidence="1">B3_TA06</strain>
    </source>
</reference>
<organism evidence="1 2">
    <name type="scientific">candidate division TA06 bacterium B3_TA06</name>
    <dbReference type="NCBI Taxonomy" id="2012487"/>
    <lineage>
        <taxon>Bacteria</taxon>
        <taxon>Bacteria division TA06</taxon>
    </lineage>
</organism>
<accession>A0A532V6Y9</accession>
<sequence>MSCLIALLLINQPIIPQLPPPPELEPPLERPVVIPLEHDTLGVSMALGAPFGFELLARQDGPILSGRTALSIHERADHFHGLQQLGKTQLVANIKSLQIASGIQGLRYANTDLTEEFGHPEAANDPEPRSYADAWLRGLWHHWNLLAGVEAQAYTSTMSGNHRSGGQATARVFVDRPWARLLSRNQARINPEGMEFLTDAVFQYQASFMLITPALQGRLSPTQDNPAGAGASLNLVAVLGNLSLEFEGSYRRKIPILLDSMLLAPVQATLAPEVQPHILTDHLRVGAGYEGVEVSIFTEQGEGLFWQAGPQGYPQVGLFDFSQTGGRVAAKLERDKLSLVGKLLFLFSEPQTPWTPLWEFTDSMSVKLARWEAFVLIGASGERRSGEVYESSYALLGCGVFYEREPFRLLLRADDLLDRRPQCWPGLPDAGRRVTLSVALFSTEW</sequence>
<evidence type="ECO:0000313" key="1">
    <source>
        <dbReference type="EMBL" id="TKJ42956.1"/>
    </source>
</evidence>
<gene>
    <name evidence="1" type="ORF">CEE36_05580</name>
</gene>
<name>A0A532V6Y9_UNCT6</name>